<dbReference type="Proteomes" id="UP000257240">
    <property type="component" value="Unassembled WGS sequence"/>
</dbReference>
<reference evidence="8 9" key="1">
    <citation type="journal article" date="2018" name="Nat. Biotechnol.">
        <title>A standardized bacterial taxonomy based on genome phylogeny substantially revises the tree of life.</title>
        <authorList>
            <person name="Parks D.H."/>
            <person name="Chuvochina M."/>
            <person name="Waite D.W."/>
            <person name="Rinke C."/>
            <person name="Skarshewski A."/>
            <person name="Chaumeil P.A."/>
            <person name="Hugenholtz P."/>
        </authorList>
    </citation>
    <scope>NUCLEOTIDE SEQUENCE [LARGE SCALE GENOMIC DNA]</scope>
    <source>
        <strain evidence="8">UBA12529</strain>
    </source>
</reference>
<dbReference type="GO" id="GO:0004518">
    <property type="term" value="F:nuclease activity"/>
    <property type="evidence" value="ECO:0007669"/>
    <property type="project" value="UniProtKB-KW"/>
</dbReference>
<dbReference type="RefSeq" id="WP_273018899.1">
    <property type="nucleotide sequence ID" value="NZ_DAINLL010000012.1"/>
</dbReference>
<keyword evidence="5" id="KW-0460">Magnesium</keyword>
<dbReference type="SMART" id="SM00670">
    <property type="entry name" value="PINc"/>
    <property type="match status" value="1"/>
</dbReference>
<dbReference type="PANTHER" id="PTHR11603">
    <property type="entry name" value="AAA FAMILY ATPASE"/>
    <property type="match status" value="1"/>
</dbReference>
<evidence type="ECO:0000313" key="8">
    <source>
        <dbReference type="EMBL" id="HAA83705.1"/>
    </source>
</evidence>
<dbReference type="PROSITE" id="PS50926">
    <property type="entry name" value="TRAM"/>
    <property type="match status" value="1"/>
</dbReference>
<evidence type="ECO:0000259" key="7">
    <source>
        <dbReference type="PROSITE" id="PS50926"/>
    </source>
</evidence>
<dbReference type="SUPFAM" id="SSF88723">
    <property type="entry name" value="PIN domain-like"/>
    <property type="match status" value="1"/>
</dbReference>
<feature type="transmembrane region" description="Helical" evidence="6">
    <location>
        <begin position="33"/>
        <end position="53"/>
    </location>
</feature>
<keyword evidence="6" id="KW-1133">Transmembrane helix</keyword>
<dbReference type="InterPro" id="IPR052041">
    <property type="entry name" value="Nucleic_acid_metab_PIN/TRAM"/>
</dbReference>
<comment type="cofactor">
    <cofactor evidence="1">
        <name>Mg(2+)</name>
        <dbReference type="ChEBI" id="CHEBI:18420"/>
    </cofactor>
</comment>
<comment type="caution">
    <text evidence="8">The sequence shown here is derived from an EMBL/GenBank/DDBJ whole genome shotgun (WGS) entry which is preliminary data.</text>
</comment>
<sequence>MLGGKHLFQIIFIAVCTILGGGILFYFYPEKGYVFPLLGGAAGFFLGVLVIFIEKRIRDLPFLQLLGSSIGLLVGLGVAKLFSSVFHQVLGNTVWEIFLYIMSMLGLGYLGLVLGGKKFQELKVSDMIEKILEKIVTKALTPISTVSKKLAKKDSQRDWLKENLKVLDTSAIIDGRIVDVAKVGWVEGKLIVPKFILEEIQFLSDSTDPIKRERGQRALDLLNELKNLPKVDLAIVETNYPKMPTDEKLIKFCKETGAKLITTDYNLNKICQLEKIEVLNINDLFLALRLPVHPGDVLKIYILKEGKEKGQGVGYLEDGSMVVVENGRALIGKEVEVVVTNLLHSSSGRIIFTQIKKHA</sequence>
<dbReference type="EMBL" id="DLVE01000035">
    <property type="protein sequence ID" value="HAA83705.1"/>
    <property type="molecule type" value="Genomic_DNA"/>
</dbReference>
<feature type="transmembrane region" description="Helical" evidence="6">
    <location>
        <begin position="97"/>
        <end position="115"/>
    </location>
</feature>
<dbReference type="CDD" id="cd09877">
    <property type="entry name" value="PIN_YacL-like"/>
    <property type="match status" value="1"/>
</dbReference>
<evidence type="ECO:0000256" key="4">
    <source>
        <dbReference type="ARBA" id="ARBA00022801"/>
    </source>
</evidence>
<evidence type="ECO:0000256" key="2">
    <source>
        <dbReference type="ARBA" id="ARBA00022679"/>
    </source>
</evidence>
<gene>
    <name evidence="8" type="ORF">DCE01_02805</name>
</gene>
<dbReference type="AlphaFoldDB" id="A0A101FK55"/>
<dbReference type="PANTHER" id="PTHR11603:SF147">
    <property type="entry name" value="MEMBRANE PROTEIN"/>
    <property type="match status" value="1"/>
</dbReference>
<keyword evidence="4" id="KW-0378">Hydrolase</keyword>
<protein>
    <submittedName>
        <fullName evidence="8">PIN domain nuclease</fullName>
    </submittedName>
</protein>
<evidence type="ECO:0000256" key="5">
    <source>
        <dbReference type="ARBA" id="ARBA00022842"/>
    </source>
</evidence>
<keyword evidence="6" id="KW-0472">Membrane</keyword>
<keyword evidence="6" id="KW-0812">Transmembrane</keyword>
<dbReference type="GO" id="GO:0016740">
    <property type="term" value="F:transferase activity"/>
    <property type="evidence" value="ECO:0007669"/>
    <property type="project" value="UniProtKB-KW"/>
</dbReference>
<keyword evidence="2" id="KW-0808">Transferase</keyword>
<organism evidence="8 9">
    <name type="scientific">Thermodesulfobacterium commune</name>
    <dbReference type="NCBI Taxonomy" id="1741"/>
    <lineage>
        <taxon>Bacteria</taxon>
        <taxon>Pseudomonadati</taxon>
        <taxon>Thermodesulfobacteriota</taxon>
        <taxon>Thermodesulfobacteria</taxon>
        <taxon>Thermodesulfobacteriales</taxon>
        <taxon>Thermodesulfobacteriaceae</taxon>
        <taxon>Thermodesulfobacterium</taxon>
    </lineage>
</organism>
<dbReference type="InterPro" id="IPR029060">
    <property type="entry name" value="PIN-like_dom_sf"/>
</dbReference>
<feature type="transmembrane region" description="Helical" evidence="6">
    <location>
        <begin position="65"/>
        <end position="85"/>
    </location>
</feature>
<evidence type="ECO:0000256" key="1">
    <source>
        <dbReference type="ARBA" id="ARBA00001946"/>
    </source>
</evidence>
<dbReference type="InterPro" id="IPR002716">
    <property type="entry name" value="PIN_dom"/>
</dbReference>
<dbReference type="Pfam" id="PF01938">
    <property type="entry name" value="TRAM"/>
    <property type="match status" value="1"/>
</dbReference>
<proteinExistence type="predicted"/>
<keyword evidence="3" id="KW-0540">Nuclease</keyword>
<feature type="transmembrane region" description="Helical" evidence="6">
    <location>
        <begin position="7"/>
        <end position="27"/>
    </location>
</feature>
<evidence type="ECO:0000256" key="6">
    <source>
        <dbReference type="SAM" id="Phobius"/>
    </source>
</evidence>
<dbReference type="Gene3D" id="3.40.50.1010">
    <property type="entry name" value="5'-nuclease"/>
    <property type="match status" value="1"/>
</dbReference>
<dbReference type="Pfam" id="PF01850">
    <property type="entry name" value="PIN"/>
    <property type="match status" value="1"/>
</dbReference>
<feature type="domain" description="TRAM" evidence="7">
    <location>
        <begin position="291"/>
        <end position="352"/>
    </location>
</feature>
<dbReference type="InterPro" id="IPR002792">
    <property type="entry name" value="TRAM_dom"/>
</dbReference>
<accession>A0A101FK55</accession>
<evidence type="ECO:0000313" key="9">
    <source>
        <dbReference type="Proteomes" id="UP000257240"/>
    </source>
</evidence>
<evidence type="ECO:0000256" key="3">
    <source>
        <dbReference type="ARBA" id="ARBA00022722"/>
    </source>
</evidence>
<name>A0A101FK55_9BACT</name>
<dbReference type="GO" id="GO:0016787">
    <property type="term" value="F:hydrolase activity"/>
    <property type="evidence" value="ECO:0007669"/>
    <property type="project" value="UniProtKB-KW"/>
</dbReference>